<feature type="transmembrane region" description="Helical" evidence="2">
    <location>
        <begin position="12"/>
        <end position="29"/>
    </location>
</feature>
<reference evidence="3" key="1">
    <citation type="submission" date="2015-02" db="EMBL/GenBank/DDBJ databases">
        <title>Genome Assembly of Bacillaceae bacterium MTCC 8252.</title>
        <authorList>
            <person name="Verma A."/>
            <person name="Khatri I."/>
            <person name="Mual P."/>
            <person name="Subramanian S."/>
            <person name="Krishnamurthi S."/>
        </authorList>
    </citation>
    <scope>NUCLEOTIDE SEQUENCE [LARGE SCALE GENOMIC DNA]</scope>
    <source>
        <strain evidence="3">MTCC 8252</strain>
    </source>
</reference>
<accession>A0A0F5I190</accession>
<keyword evidence="2" id="KW-0812">Transmembrane</keyword>
<comment type="caution">
    <text evidence="3">The sequence shown here is derived from an EMBL/GenBank/DDBJ whole genome shotgun (WGS) entry which is preliminary data.</text>
</comment>
<evidence type="ECO:0000256" key="2">
    <source>
        <dbReference type="SAM" id="Phobius"/>
    </source>
</evidence>
<gene>
    <name evidence="3" type="ORF">QY95_00295</name>
</gene>
<evidence type="ECO:0000313" key="4">
    <source>
        <dbReference type="Proteomes" id="UP000031563"/>
    </source>
</evidence>
<feature type="region of interest" description="Disordered" evidence="1">
    <location>
        <begin position="47"/>
        <end position="67"/>
    </location>
</feature>
<evidence type="ECO:0000313" key="3">
    <source>
        <dbReference type="EMBL" id="KKB42446.1"/>
    </source>
</evidence>
<keyword evidence="2" id="KW-1133">Transmembrane helix</keyword>
<dbReference type="STRING" id="1221996.QY95_00295"/>
<name>A0A0F5I190_BACTR</name>
<dbReference type="EMBL" id="JWIR02000012">
    <property type="protein sequence ID" value="KKB42446.1"/>
    <property type="molecule type" value="Genomic_DNA"/>
</dbReference>
<sequence length="67" mass="7626">MLALKLGGAKKAACGLYFVFFAWFVLQVNRMKQGNLFLGKAQEETECDGSRQRWWGDKSEAANSHER</sequence>
<evidence type="ECO:0000256" key="1">
    <source>
        <dbReference type="SAM" id="MobiDB-lite"/>
    </source>
</evidence>
<organism evidence="3 4">
    <name type="scientific">Bacillus thermotolerans</name>
    <name type="common">Quasibacillus thermotolerans</name>
    <dbReference type="NCBI Taxonomy" id="1221996"/>
    <lineage>
        <taxon>Bacteria</taxon>
        <taxon>Bacillati</taxon>
        <taxon>Bacillota</taxon>
        <taxon>Bacilli</taxon>
        <taxon>Bacillales</taxon>
        <taxon>Bacillaceae</taxon>
        <taxon>Bacillus</taxon>
    </lineage>
</organism>
<proteinExistence type="predicted"/>
<dbReference type="Proteomes" id="UP000031563">
    <property type="component" value="Unassembled WGS sequence"/>
</dbReference>
<dbReference type="AlphaFoldDB" id="A0A0F5I190"/>
<keyword evidence="4" id="KW-1185">Reference proteome</keyword>
<keyword evidence="2" id="KW-0472">Membrane</keyword>
<protein>
    <submittedName>
        <fullName evidence="3">Uncharacterized protein</fullName>
    </submittedName>
</protein>
<feature type="compositionally biased region" description="Basic and acidic residues" evidence="1">
    <location>
        <begin position="48"/>
        <end position="67"/>
    </location>
</feature>
<accession>A0A0F5IA84</accession>